<dbReference type="AlphaFoldDB" id="A0A9Q3D512"/>
<feature type="compositionally biased region" description="Polar residues" evidence="1">
    <location>
        <begin position="91"/>
        <end position="101"/>
    </location>
</feature>
<evidence type="ECO:0000313" key="2">
    <source>
        <dbReference type="EMBL" id="MBW0497056.1"/>
    </source>
</evidence>
<reference evidence="2" key="1">
    <citation type="submission" date="2021-03" db="EMBL/GenBank/DDBJ databases">
        <title>Draft genome sequence of rust myrtle Austropuccinia psidii MF-1, a brazilian biotype.</title>
        <authorList>
            <person name="Quecine M.C."/>
            <person name="Pachon D.M.R."/>
            <person name="Bonatelli M.L."/>
            <person name="Correr F.H."/>
            <person name="Franceschini L.M."/>
            <person name="Leite T.F."/>
            <person name="Margarido G.R.A."/>
            <person name="Almeida C.A."/>
            <person name="Ferrarezi J.A."/>
            <person name="Labate C.A."/>
        </authorList>
    </citation>
    <scope>NUCLEOTIDE SEQUENCE</scope>
    <source>
        <strain evidence="2">MF-1</strain>
    </source>
</reference>
<gene>
    <name evidence="2" type="ORF">O181_036771</name>
</gene>
<accession>A0A9Q3D512</accession>
<keyword evidence="3" id="KW-1185">Reference proteome</keyword>
<feature type="region of interest" description="Disordered" evidence="1">
    <location>
        <begin position="91"/>
        <end position="153"/>
    </location>
</feature>
<protein>
    <submittedName>
        <fullName evidence="2">Uncharacterized protein</fullName>
    </submittedName>
</protein>
<feature type="compositionally biased region" description="Polar residues" evidence="1">
    <location>
        <begin position="111"/>
        <end position="125"/>
    </location>
</feature>
<evidence type="ECO:0000313" key="3">
    <source>
        <dbReference type="Proteomes" id="UP000765509"/>
    </source>
</evidence>
<name>A0A9Q3D512_9BASI</name>
<evidence type="ECO:0000256" key="1">
    <source>
        <dbReference type="SAM" id="MobiDB-lite"/>
    </source>
</evidence>
<proteinExistence type="predicted"/>
<comment type="caution">
    <text evidence="2">The sequence shown here is derived from an EMBL/GenBank/DDBJ whole genome shotgun (WGS) entry which is preliminary data.</text>
</comment>
<feature type="compositionally biased region" description="Basic and acidic residues" evidence="1">
    <location>
        <begin position="129"/>
        <end position="138"/>
    </location>
</feature>
<dbReference type="EMBL" id="AVOT02013975">
    <property type="protein sequence ID" value="MBW0497056.1"/>
    <property type="molecule type" value="Genomic_DNA"/>
</dbReference>
<dbReference type="Proteomes" id="UP000765509">
    <property type="component" value="Unassembled WGS sequence"/>
</dbReference>
<organism evidence="2 3">
    <name type="scientific">Austropuccinia psidii MF-1</name>
    <dbReference type="NCBI Taxonomy" id="1389203"/>
    <lineage>
        <taxon>Eukaryota</taxon>
        <taxon>Fungi</taxon>
        <taxon>Dikarya</taxon>
        <taxon>Basidiomycota</taxon>
        <taxon>Pucciniomycotina</taxon>
        <taxon>Pucciniomycetes</taxon>
        <taxon>Pucciniales</taxon>
        <taxon>Sphaerophragmiaceae</taxon>
        <taxon>Austropuccinia</taxon>
    </lineage>
</organism>
<sequence length="153" mass="17563">MSPVHLRNLGIPRNNQEYREEVFPEPEDLEEETLDTVVDGKTLREIIPTLPLTFQFKKASNQRTGNIWIKFFSSTNSSNIYFNGAWKTRGSTWHPTGQNWSKIPEDLSQRPYGNNQRLESHQAVQTPGGDRKQDKGESSHYPSYGRTADPDRA</sequence>